<protein>
    <submittedName>
        <fullName evidence="1">Uncharacterized protein</fullName>
    </submittedName>
</protein>
<accession>A0A0F9F085</accession>
<evidence type="ECO:0000313" key="1">
    <source>
        <dbReference type="EMBL" id="KKL44507.1"/>
    </source>
</evidence>
<reference evidence="1" key="1">
    <citation type="journal article" date="2015" name="Nature">
        <title>Complex archaea that bridge the gap between prokaryotes and eukaryotes.</title>
        <authorList>
            <person name="Spang A."/>
            <person name="Saw J.H."/>
            <person name="Jorgensen S.L."/>
            <person name="Zaremba-Niedzwiedzka K."/>
            <person name="Martijn J."/>
            <person name="Lind A.E."/>
            <person name="van Eijk R."/>
            <person name="Schleper C."/>
            <person name="Guy L."/>
            <person name="Ettema T.J."/>
        </authorList>
    </citation>
    <scope>NUCLEOTIDE SEQUENCE</scope>
</reference>
<dbReference type="EMBL" id="LAZR01034732">
    <property type="protein sequence ID" value="KKL44507.1"/>
    <property type="molecule type" value="Genomic_DNA"/>
</dbReference>
<proteinExistence type="predicted"/>
<comment type="caution">
    <text evidence="1">The sequence shown here is derived from an EMBL/GenBank/DDBJ whole genome shotgun (WGS) entry which is preliminary data.</text>
</comment>
<dbReference type="AlphaFoldDB" id="A0A0F9F085"/>
<feature type="non-terminal residue" evidence="1">
    <location>
        <position position="1"/>
    </location>
</feature>
<organism evidence="1">
    <name type="scientific">marine sediment metagenome</name>
    <dbReference type="NCBI Taxonomy" id="412755"/>
    <lineage>
        <taxon>unclassified sequences</taxon>
        <taxon>metagenomes</taxon>
        <taxon>ecological metagenomes</taxon>
    </lineage>
</organism>
<name>A0A0F9F085_9ZZZZ</name>
<gene>
    <name evidence="1" type="ORF">LCGC14_2364980</name>
</gene>
<sequence>VFLAVITGLLSTNMFYNLNATEITIETVTEVVYKPYLQREDMIPGERP</sequence>